<keyword evidence="1" id="KW-0472">Membrane</keyword>
<dbReference type="Proteomes" id="UP000001444">
    <property type="component" value="Chromosome"/>
</dbReference>
<accession>C9ZE39</accession>
<proteinExistence type="predicted"/>
<reference evidence="2 3" key="1">
    <citation type="journal article" date="2010" name="Mol. Plant Microbe Interact.">
        <title>Streptomyces scabies 87-22 contains a coronafacic acid-like biosynthetic cluster that contributes to plant-microbe interactions.</title>
        <authorList>
            <person name="Bignell D.R."/>
            <person name="Seipke R.F."/>
            <person name="Huguet-Tapia J.C."/>
            <person name="Chambers A.H."/>
            <person name="Parry R.J."/>
            <person name="Loria R."/>
        </authorList>
    </citation>
    <scope>NUCLEOTIDE SEQUENCE [LARGE SCALE GENOMIC DNA]</scope>
    <source>
        <strain evidence="2 3">87.22</strain>
    </source>
</reference>
<dbReference type="AlphaFoldDB" id="C9ZE39"/>
<gene>
    <name evidence="2" type="ordered locus">SCAB_64681</name>
</gene>
<keyword evidence="1" id="KW-0812">Transmembrane</keyword>
<evidence type="ECO:0000313" key="3">
    <source>
        <dbReference type="Proteomes" id="UP000001444"/>
    </source>
</evidence>
<dbReference type="GeneID" id="24307373"/>
<feature type="transmembrane region" description="Helical" evidence="1">
    <location>
        <begin position="6"/>
        <end position="29"/>
    </location>
</feature>
<dbReference type="KEGG" id="scb:SCAB_64681"/>
<dbReference type="EMBL" id="FN554889">
    <property type="protein sequence ID" value="CBG73471.1"/>
    <property type="molecule type" value="Genomic_DNA"/>
</dbReference>
<protein>
    <submittedName>
        <fullName evidence="2">Putative secreted phage-encoded protein</fullName>
    </submittedName>
</protein>
<keyword evidence="1" id="KW-1133">Transmembrane helix</keyword>
<evidence type="ECO:0000256" key="1">
    <source>
        <dbReference type="SAM" id="Phobius"/>
    </source>
</evidence>
<sequence>MTTDPSVQIVNVLLGLAVGVAVIAALSILRRHRYQRPPSEEPYAGFQSGARDAGTGEFVQLECEGHCPGRKAHEITGDGGATCVLCGTHRALPDAVDDPA</sequence>
<keyword evidence="3" id="KW-1185">Reference proteome</keyword>
<organism evidence="2 3">
    <name type="scientific">Streptomyces scabiei (strain 87.22)</name>
    <dbReference type="NCBI Taxonomy" id="680198"/>
    <lineage>
        <taxon>Bacteria</taxon>
        <taxon>Bacillati</taxon>
        <taxon>Actinomycetota</taxon>
        <taxon>Actinomycetes</taxon>
        <taxon>Kitasatosporales</taxon>
        <taxon>Streptomycetaceae</taxon>
        <taxon>Streptomyces</taxon>
    </lineage>
</organism>
<name>C9ZE39_STRSW</name>
<dbReference type="HOGENOM" id="CLU_2304543_0_0_11"/>
<evidence type="ECO:0000313" key="2">
    <source>
        <dbReference type="EMBL" id="CBG73471.1"/>
    </source>
</evidence>
<dbReference type="STRING" id="680198.SCAB_64681"/>
<dbReference type="RefSeq" id="WP_013004028.1">
    <property type="nucleotide sequence ID" value="NC_013929.1"/>
</dbReference>